<dbReference type="OrthoDB" id="116112at2759"/>
<dbReference type="Proteomes" id="UP000237271">
    <property type="component" value="Unassembled WGS sequence"/>
</dbReference>
<evidence type="ECO:0000313" key="2">
    <source>
        <dbReference type="EMBL" id="POM79911.1"/>
    </source>
</evidence>
<dbReference type="AlphaFoldDB" id="A0A2P4YQ22"/>
<name>A0A2P4YQ22_9STRA</name>
<accession>A0A2P4YQ22</accession>
<reference evidence="2 3" key="1">
    <citation type="journal article" date="2017" name="Genome Biol. Evol.">
        <title>Phytophthora megakarya and P. palmivora, closely related causal agents of cacao black pod rot, underwent increases in genome sizes and gene numbers by different mechanisms.</title>
        <authorList>
            <person name="Ali S.S."/>
            <person name="Shao J."/>
            <person name="Lary D.J."/>
            <person name="Kronmiller B."/>
            <person name="Shen D."/>
            <person name="Strem M.D."/>
            <person name="Amoako-Attah I."/>
            <person name="Akrofi A.Y."/>
            <person name="Begoude B.A."/>
            <person name="Ten Hoopen G.M."/>
            <person name="Coulibaly K."/>
            <person name="Kebe B.I."/>
            <person name="Melnick R.L."/>
            <person name="Guiltinan M.J."/>
            <person name="Tyler B.M."/>
            <person name="Meinhardt L.W."/>
            <person name="Bailey B.A."/>
        </authorList>
    </citation>
    <scope>NUCLEOTIDE SEQUENCE [LARGE SCALE GENOMIC DNA]</scope>
    <source>
        <strain evidence="3">sbr112.9</strain>
    </source>
</reference>
<feature type="transmembrane region" description="Helical" evidence="1">
    <location>
        <begin position="151"/>
        <end position="172"/>
    </location>
</feature>
<gene>
    <name evidence="2" type="ORF">PHPALM_2316</name>
</gene>
<keyword evidence="1" id="KW-0812">Transmembrane</keyword>
<evidence type="ECO:0000256" key="1">
    <source>
        <dbReference type="SAM" id="Phobius"/>
    </source>
</evidence>
<evidence type="ECO:0000313" key="3">
    <source>
        <dbReference type="Proteomes" id="UP000237271"/>
    </source>
</evidence>
<comment type="caution">
    <text evidence="2">The sequence shown here is derived from an EMBL/GenBank/DDBJ whole genome shotgun (WGS) entry which is preliminary data.</text>
</comment>
<sequence length="209" mass="21373">MGGGVAVVDCADSMRSYLNGECVAPRDSVCLKVTADSWGCVWDDEVIKSGEEATAANEGGTTSSTGTCTDVSVEGDATYCITGAICSGDGDEPAGDRCPVSGDFVAPTDSVCKKIDTGAWGCVWGGGSYAEAYSIDTKANTVETASGGHGLIAASAVAVAIAGVVAIVAIAWSRRKRQNLHRLARESDVTMDPVLTPPASTRTGSFHRV</sequence>
<keyword evidence="1" id="KW-1133">Transmembrane helix</keyword>
<dbReference type="EMBL" id="NCKW01000886">
    <property type="protein sequence ID" value="POM79911.1"/>
    <property type="molecule type" value="Genomic_DNA"/>
</dbReference>
<keyword evidence="1" id="KW-0472">Membrane</keyword>
<keyword evidence="3" id="KW-1185">Reference proteome</keyword>
<protein>
    <submittedName>
        <fullName evidence="2">Mucin-like protein</fullName>
    </submittedName>
</protein>
<organism evidence="2 3">
    <name type="scientific">Phytophthora palmivora</name>
    <dbReference type="NCBI Taxonomy" id="4796"/>
    <lineage>
        <taxon>Eukaryota</taxon>
        <taxon>Sar</taxon>
        <taxon>Stramenopiles</taxon>
        <taxon>Oomycota</taxon>
        <taxon>Peronosporomycetes</taxon>
        <taxon>Peronosporales</taxon>
        <taxon>Peronosporaceae</taxon>
        <taxon>Phytophthora</taxon>
    </lineage>
</organism>
<proteinExistence type="predicted"/>